<gene>
    <name evidence="1" type="ORF">D2V17_08505</name>
</gene>
<reference evidence="1 2" key="1">
    <citation type="submission" date="2018-08" db="EMBL/GenBank/DDBJ databases">
        <title>Erythrobacter zhengii sp.nov., a bacterium isolated from deep-sea sediment.</title>
        <authorList>
            <person name="Fang C."/>
            <person name="Wu Y.-H."/>
            <person name="Sun C."/>
            <person name="Wang H."/>
            <person name="Cheng H."/>
            <person name="Meng F.-X."/>
            <person name="Wang C.-S."/>
            <person name="Xu X.-W."/>
        </authorList>
    </citation>
    <scope>NUCLEOTIDE SEQUENCE [LARGE SCALE GENOMIC DNA]</scope>
    <source>
        <strain evidence="1 2">CCTCC AB 2015396</strain>
    </source>
</reference>
<dbReference type="Proteomes" id="UP000265366">
    <property type="component" value="Unassembled WGS sequence"/>
</dbReference>
<dbReference type="AlphaFoldDB" id="A0A3A1P6B2"/>
<proteinExistence type="predicted"/>
<sequence length="86" mass="9615">MRTPEGSIAKRALEVMLTDDVRCRQFDADPRIEGFQGHDRFRRIVAYCRNGESRDDFGERVMRAGGWLSAGRGGVDQGKEGCACYG</sequence>
<comment type="caution">
    <text evidence="1">The sequence shown here is derived from an EMBL/GenBank/DDBJ whole genome shotgun (WGS) entry which is preliminary data.</text>
</comment>
<name>A0A3A1P6B2_9SPHN</name>
<accession>A0A3A1P6B2</accession>
<evidence type="ECO:0000313" key="2">
    <source>
        <dbReference type="Proteomes" id="UP000265366"/>
    </source>
</evidence>
<keyword evidence="2" id="KW-1185">Reference proteome</keyword>
<dbReference type="EMBL" id="QXFM01000075">
    <property type="protein sequence ID" value="RIV87312.1"/>
    <property type="molecule type" value="Genomic_DNA"/>
</dbReference>
<evidence type="ECO:0000313" key="1">
    <source>
        <dbReference type="EMBL" id="RIV87312.1"/>
    </source>
</evidence>
<organism evidence="1 2">
    <name type="scientific">Aurantiacibacter xanthus</name>
    <dbReference type="NCBI Taxonomy" id="1784712"/>
    <lineage>
        <taxon>Bacteria</taxon>
        <taxon>Pseudomonadati</taxon>
        <taxon>Pseudomonadota</taxon>
        <taxon>Alphaproteobacteria</taxon>
        <taxon>Sphingomonadales</taxon>
        <taxon>Erythrobacteraceae</taxon>
        <taxon>Aurantiacibacter</taxon>
    </lineage>
</organism>
<protein>
    <submittedName>
        <fullName evidence="1">Uncharacterized protein</fullName>
    </submittedName>
</protein>